<dbReference type="EMBL" id="AIMB01000007">
    <property type="protein sequence ID" value="EJF90487.1"/>
    <property type="molecule type" value="Genomic_DNA"/>
</dbReference>
<evidence type="ECO:0000313" key="3">
    <source>
        <dbReference type="EMBL" id="EJF90487.1"/>
    </source>
</evidence>
<dbReference type="InterPro" id="IPR018704">
    <property type="entry name" value="SecYEG/CpoB_TPR"/>
</dbReference>
<feature type="domain" description="Ancillary SecYEG translocon subunit/Cell division coordinator CpoB TPR" evidence="2">
    <location>
        <begin position="20"/>
        <end position="155"/>
    </location>
</feature>
<dbReference type="Proteomes" id="UP000008952">
    <property type="component" value="Unassembled WGS sequence"/>
</dbReference>
<sequence length="223" mass="25145">MSDDSFFREVNEEIRQDRLKALWSRFGPFLIGAAFLLVVGTAIHQVYNYWQAGKANTIGDTFLASFNNIEQNNFDDALKQLNTVEQSDFGGYPYLAQLRKATIFMENGKNAQAVDAFDSVSNDKKAPELLQKVAKIRAAFILVDYGQFEDVEKRVKDLATDIDPMRMSAREALGLAAYKAEKYDVAVYYFKKIVDEKLAGIKTTERAQMMLDMIYSAGKAVKG</sequence>
<gene>
    <name evidence="3" type="ORF">ME5_00888</name>
</gene>
<evidence type="ECO:0000313" key="4">
    <source>
        <dbReference type="Proteomes" id="UP000008952"/>
    </source>
</evidence>
<keyword evidence="1" id="KW-0812">Transmembrane</keyword>
<feature type="transmembrane region" description="Helical" evidence="1">
    <location>
        <begin position="26"/>
        <end position="47"/>
    </location>
</feature>
<accession>J1JZE5</accession>
<keyword evidence="1" id="KW-0472">Membrane</keyword>
<dbReference type="InterPro" id="IPR011990">
    <property type="entry name" value="TPR-like_helical_dom_sf"/>
</dbReference>
<proteinExistence type="predicted"/>
<comment type="caution">
    <text evidence="3">The sequence shown here is derived from an EMBL/GenBank/DDBJ whole genome shotgun (WGS) entry which is preliminary data.</text>
</comment>
<dbReference type="OrthoDB" id="7173339at2"/>
<dbReference type="SUPFAM" id="SSF48452">
    <property type="entry name" value="TPR-like"/>
    <property type="match status" value="1"/>
</dbReference>
<dbReference type="AlphaFoldDB" id="J1JZE5"/>
<dbReference type="eggNOG" id="COG4649">
    <property type="taxonomic scope" value="Bacteria"/>
</dbReference>
<dbReference type="Pfam" id="PF09976">
    <property type="entry name" value="TPR_21"/>
    <property type="match status" value="1"/>
</dbReference>
<keyword evidence="4" id="KW-1185">Reference proteome</keyword>
<dbReference type="STRING" id="1094558.ME5_00888"/>
<organism evidence="3 4">
    <name type="scientific">Bartonella tamiae Th239</name>
    <dbReference type="NCBI Taxonomy" id="1094558"/>
    <lineage>
        <taxon>Bacteria</taxon>
        <taxon>Pseudomonadati</taxon>
        <taxon>Pseudomonadota</taxon>
        <taxon>Alphaproteobacteria</taxon>
        <taxon>Hyphomicrobiales</taxon>
        <taxon>Bartonellaceae</taxon>
        <taxon>Bartonella</taxon>
    </lineage>
</organism>
<evidence type="ECO:0000259" key="2">
    <source>
        <dbReference type="Pfam" id="PF09976"/>
    </source>
</evidence>
<keyword evidence="1" id="KW-1133">Transmembrane helix</keyword>
<dbReference type="Gene3D" id="1.25.40.10">
    <property type="entry name" value="Tetratricopeptide repeat domain"/>
    <property type="match status" value="1"/>
</dbReference>
<name>J1JZE5_9HYPH</name>
<reference evidence="3 4" key="1">
    <citation type="submission" date="2012-03" db="EMBL/GenBank/DDBJ databases">
        <title>The Genome Sequence of Bartonella tamiae Th239.</title>
        <authorList>
            <consortium name="The Broad Institute Genome Sequencing Platform"/>
            <consortium name="The Broad Institute Genome Sequencing Center for Infectious Disease"/>
            <person name="Feldgarden M."/>
            <person name="Kirby J."/>
            <person name="Kosoy M."/>
            <person name="Birtles R."/>
            <person name="Probert W.S."/>
            <person name="Chiaraviglio L."/>
            <person name="Young S.K."/>
            <person name="Zeng Q."/>
            <person name="Gargeya S."/>
            <person name="Fitzgerald M."/>
            <person name="Haas B."/>
            <person name="Abouelleil A."/>
            <person name="Alvarado L."/>
            <person name="Arachchi H.M."/>
            <person name="Berlin A."/>
            <person name="Chapman S.B."/>
            <person name="Gearin G."/>
            <person name="Goldberg J."/>
            <person name="Griggs A."/>
            <person name="Gujja S."/>
            <person name="Hansen M."/>
            <person name="Heiman D."/>
            <person name="Howarth C."/>
            <person name="Larimer J."/>
            <person name="Lui A."/>
            <person name="MacDonald P.J.P."/>
            <person name="McCowen C."/>
            <person name="Montmayeur A."/>
            <person name="Murphy C."/>
            <person name="Neiman D."/>
            <person name="Pearson M."/>
            <person name="Priest M."/>
            <person name="Roberts A."/>
            <person name="Saif S."/>
            <person name="Shea T."/>
            <person name="Sisk P."/>
            <person name="Stolte C."/>
            <person name="Sykes S."/>
            <person name="Wortman J."/>
            <person name="Nusbaum C."/>
            <person name="Birren B."/>
        </authorList>
    </citation>
    <scope>NUCLEOTIDE SEQUENCE [LARGE SCALE GENOMIC DNA]</scope>
    <source>
        <strain evidence="3 4">Th239</strain>
    </source>
</reference>
<evidence type="ECO:0000256" key="1">
    <source>
        <dbReference type="SAM" id="Phobius"/>
    </source>
</evidence>
<dbReference type="HOGENOM" id="CLU_073302_1_1_5"/>
<dbReference type="RefSeq" id="WP_008038858.1">
    <property type="nucleotide sequence ID" value="NZ_JH725147.1"/>
</dbReference>
<protein>
    <recommendedName>
        <fullName evidence="2">Ancillary SecYEG translocon subunit/Cell division coordinator CpoB TPR domain-containing protein</fullName>
    </recommendedName>
</protein>
<dbReference type="Pfam" id="PF13432">
    <property type="entry name" value="TPR_16"/>
    <property type="match status" value="1"/>
</dbReference>
<dbReference type="PATRIC" id="fig|1094558.3.peg.974"/>